<protein>
    <submittedName>
        <fullName evidence="4">Short chain dehydrogenase family protein 49</fullName>
    </submittedName>
</protein>
<name>A0A059FH82_9PROT</name>
<dbReference type="EMBL" id="ARYJ01000003">
    <property type="protein sequence ID" value="KCZ89868.1"/>
    <property type="molecule type" value="Genomic_DNA"/>
</dbReference>
<comment type="caution">
    <text evidence="4">The sequence shown here is derived from an EMBL/GenBank/DDBJ whole genome shotgun (WGS) entry which is preliminary data.</text>
</comment>
<keyword evidence="5" id="KW-1185">Reference proteome</keyword>
<dbReference type="Proteomes" id="UP000024816">
    <property type="component" value="Unassembled WGS sequence"/>
</dbReference>
<dbReference type="OrthoDB" id="658698at2"/>
<dbReference type="PRINTS" id="PR00081">
    <property type="entry name" value="GDHRDH"/>
</dbReference>
<comment type="similarity">
    <text evidence="1 3">Belongs to the short-chain dehydrogenases/reductases (SDR) family.</text>
</comment>
<dbReference type="Gene3D" id="3.40.50.720">
    <property type="entry name" value="NAD(P)-binding Rossmann-like Domain"/>
    <property type="match status" value="1"/>
</dbReference>
<organism evidence="4 5">
    <name type="scientific">Hyphomonas jannaschiana VP2</name>
    <dbReference type="NCBI Taxonomy" id="1280952"/>
    <lineage>
        <taxon>Bacteria</taxon>
        <taxon>Pseudomonadati</taxon>
        <taxon>Pseudomonadota</taxon>
        <taxon>Alphaproteobacteria</taxon>
        <taxon>Hyphomonadales</taxon>
        <taxon>Hyphomonadaceae</taxon>
        <taxon>Hyphomonas</taxon>
    </lineage>
</organism>
<dbReference type="InterPro" id="IPR036291">
    <property type="entry name" value="NAD(P)-bd_dom_sf"/>
</dbReference>
<evidence type="ECO:0000313" key="5">
    <source>
        <dbReference type="Proteomes" id="UP000024816"/>
    </source>
</evidence>
<proteinExistence type="inferred from homology"/>
<dbReference type="SUPFAM" id="SSF51735">
    <property type="entry name" value="NAD(P)-binding Rossmann-fold domains"/>
    <property type="match status" value="1"/>
</dbReference>
<evidence type="ECO:0000256" key="3">
    <source>
        <dbReference type="RuleBase" id="RU000363"/>
    </source>
</evidence>
<accession>A0A059FH82</accession>
<dbReference type="PRINTS" id="PR00080">
    <property type="entry name" value="SDRFAMILY"/>
</dbReference>
<dbReference type="InterPro" id="IPR020904">
    <property type="entry name" value="Sc_DH/Rdtase_CS"/>
</dbReference>
<gene>
    <name evidence="4" type="ORF">HJA_06437</name>
</gene>
<dbReference type="PANTHER" id="PTHR43391">
    <property type="entry name" value="RETINOL DEHYDROGENASE-RELATED"/>
    <property type="match status" value="1"/>
</dbReference>
<evidence type="ECO:0000313" key="4">
    <source>
        <dbReference type="EMBL" id="KCZ89868.1"/>
    </source>
</evidence>
<dbReference type="InterPro" id="IPR002347">
    <property type="entry name" value="SDR_fam"/>
</dbReference>
<dbReference type="PATRIC" id="fig|1280952.3.peg.1279"/>
<keyword evidence="2" id="KW-0560">Oxidoreductase</keyword>
<dbReference type="GO" id="GO:0016491">
    <property type="term" value="F:oxidoreductase activity"/>
    <property type="evidence" value="ECO:0007669"/>
    <property type="project" value="UniProtKB-KW"/>
</dbReference>
<dbReference type="PANTHER" id="PTHR43391:SF82">
    <property type="entry name" value="OXIDOREDUCTASE SADH-RELATED"/>
    <property type="match status" value="1"/>
</dbReference>
<sequence length="280" mass="29082">MDKKNYVEGKSIIVTGAAGGFGKLVSAKAAALGAKVTCADIDEAALEKSVVDIRDAGGIAQAVPADVTSIEQMNALAGAATSAYGRVDVMLNNAGIMPLALYADHQAALEKWNRCIDINFKGVLNGIVCVFDQMMAQGEGHVINVSSIYGNFPTYGAAVYGATKSAVNFLSESLRVEARGKIKVTIVKPTGVPGTGLGAGVVNPAAVIGIVGQNAGEYVELIGQYRDGALDASNVDPEQMNYVVLDPEFIADQIIHAINQPKGVSIGDITVRASGDHYVL</sequence>
<dbReference type="eggNOG" id="COG4221">
    <property type="taxonomic scope" value="Bacteria"/>
</dbReference>
<dbReference type="AlphaFoldDB" id="A0A059FH82"/>
<dbReference type="PROSITE" id="PS00061">
    <property type="entry name" value="ADH_SHORT"/>
    <property type="match status" value="1"/>
</dbReference>
<dbReference type="CDD" id="cd05233">
    <property type="entry name" value="SDR_c"/>
    <property type="match status" value="1"/>
</dbReference>
<dbReference type="RefSeq" id="WP_035579608.1">
    <property type="nucleotide sequence ID" value="NZ_ARYJ01000003.1"/>
</dbReference>
<dbReference type="Pfam" id="PF00106">
    <property type="entry name" value="adh_short"/>
    <property type="match status" value="1"/>
</dbReference>
<reference evidence="4 5" key="1">
    <citation type="journal article" date="2014" name="Antonie Van Leeuwenhoek">
        <title>Hyphomonas beringensis sp. nov. and Hyphomonas chukchiensis sp. nov., isolated from surface seawater of the Bering Sea and Chukchi Sea.</title>
        <authorList>
            <person name="Li C."/>
            <person name="Lai Q."/>
            <person name="Li G."/>
            <person name="Dong C."/>
            <person name="Wang J."/>
            <person name="Liao Y."/>
            <person name="Shao Z."/>
        </authorList>
    </citation>
    <scope>NUCLEOTIDE SEQUENCE [LARGE SCALE GENOMIC DNA]</scope>
    <source>
        <strain evidence="4 5">VP2</strain>
    </source>
</reference>
<evidence type="ECO:0000256" key="1">
    <source>
        <dbReference type="ARBA" id="ARBA00006484"/>
    </source>
</evidence>
<dbReference type="STRING" id="1280952.HJA_06437"/>
<evidence type="ECO:0000256" key="2">
    <source>
        <dbReference type="ARBA" id="ARBA00023002"/>
    </source>
</evidence>